<dbReference type="RefSeq" id="WP_103016062.1">
    <property type="nucleotide sequence ID" value="NZ_CP030356.1"/>
</dbReference>
<protein>
    <submittedName>
        <fullName evidence="1">Phage-related protein</fullName>
    </submittedName>
</protein>
<dbReference type="EMBL" id="JANTYZ010000002">
    <property type="protein sequence ID" value="MCS3864744.1"/>
    <property type="molecule type" value="Genomic_DNA"/>
</dbReference>
<dbReference type="Proteomes" id="UP001155027">
    <property type="component" value="Unassembled WGS sequence"/>
</dbReference>
<sequence>MQNLAFVGSSRGDLCTFPEDVRREAGYQLDKVQRGDQPTDFKPMKTIGSGTYELRIKEYGNEYRIFYVAKFGDSIYVLHAFKKTSRKTPERHLNIGRRRYKIAKEHAGE</sequence>
<dbReference type="EMBL" id="JANUAU010000005">
    <property type="protein sequence ID" value="MCS3677840.1"/>
    <property type="molecule type" value="Genomic_DNA"/>
</dbReference>
<name>A0A9X2UHS1_9BACT</name>
<reference evidence="1" key="1">
    <citation type="submission" date="2022-08" db="EMBL/GenBank/DDBJ databases">
        <title>Genomic Encyclopedia of Type Strains, Phase V (KMG-V): Genome sequencing to study the core and pangenomes of soil and plant-associated prokaryotes.</title>
        <authorList>
            <person name="Whitman W."/>
        </authorList>
    </citation>
    <scope>NUCLEOTIDE SEQUENCE</scope>
    <source>
        <strain evidence="1">0</strain>
        <strain evidence="2">SP2016B</strain>
        <strain evidence="3">SP3026</strain>
    </source>
</reference>
<dbReference type="Proteomes" id="UP001155034">
    <property type="component" value="Unassembled WGS sequence"/>
</dbReference>
<proteinExistence type="predicted"/>
<evidence type="ECO:0000313" key="3">
    <source>
        <dbReference type="EMBL" id="MCS4121588.1"/>
    </source>
</evidence>
<dbReference type="Pfam" id="PF05973">
    <property type="entry name" value="Gp49"/>
    <property type="match status" value="1"/>
</dbReference>
<dbReference type="InterPro" id="IPR009241">
    <property type="entry name" value="HigB-like"/>
</dbReference>
<evidence type="ECO:0000313" key="1">
    <source>
        <dbReference type="EMBL" id="MCS3677840.1"/>
    </source>
</evidence>
<organism evidence="1 4">
    <name type="scientific">Salinibacter ruber</name>
    <dbReference type="NCBI Taxonomy" id="146919"/>
    <lineage>
        <taxon>Bacteria</taxon>
        <taxon>Pseudomonadati</taxon>
        <taxon>Rhodothermota</taxon>
        <taxon>Rhodothermia</taxon>
        <taxon>Rhodothermales</taxon>
        <taxon>Salinibacteraceae</taxon>
        <taxon>Salinibacter</taxon>
    </lineage>
</organism>
<accession>A0A9X2UHS1</accession>
<dbReference type="AlphaFoldDB" id="A0A9X2UHS1"/>
<dbReference type="Proteomes" id="UP001155144">
    <property type="component" value="Unassembled WGS sequence"/>
</dbReference>
<gene>
    <name evidence="3" type="ORF">GGP45_001941</name>
    <name evidence="1" type="ORF">GGP71_001768</name>
    <name evidence="2" type="ORF">GGP82_001290</name>
</gene>
<comment type="caution">
    <text evidence="1">The sequence shown here is derived from an EMBL/GenBank/DDBJ whole genome shotgun (WGS) entry which is preliminary data.</text>
</comment>
<dbReference type="EMBL" id="JANUBL010000003">
    <property type="protein sequence ID" value="MCS4121588.1"/>
    <property type="molecule type" value="Genomic_DNA"/>
</dbReference>
<evidence type="ECO:0000313" key="4">
    <source>
        <dbReference type="Proteomes" id="UP001155027"/>
    </source>
</evidence>
<evidence type="ECO:0000313" key="2">
    <source>
        <dbReference type="EMBL" id="MCS3864744.1"/>
    </source>
</evidence>